<accession>A0A5Q4BEJ4</accession>
<evidence type="ECO:0000256" key="1">
    <source>
        <dbReference type="SAM" id="MobiDB-lite"/>
    </source>
</evidence>
<protein>
    <submittedName>
        <fullName evidence="2">Uncharacterized protein</fullName>
    </submittedName>
</protein>
<evidence type="ECO:0000313" key="2">
    <source>
        <dbReference type="EMBL" id="TQN65325.1"/>
    </source>
</evidence>
<sequence length="285" mass="30547">MPTDDNMENHREPVTANKSINKTETVTDRHATTADGSASISPASPVSVPILPPTIHLTYGRLGQEKVYTVLSNKYDTPCTILVDMHWYSSSFSLKVFGGDSRNSGVAATAHGKAGPFFSRSFLEVALPPLPPTQISQTKIITKWGSALCGFSMVIGGKEEFFEWRRTTDAEAKQIGKGLRRKLVRVSGPNSGTGGAKALREAGFSSDGKEVVAFMADNSSWNLGHGLTIRFKASGLGDILGEQWRISALLSGLWLWWIDLERYGTTVAGAGAVTIVAGVGLGLFA</sequence>
<comment type="caution">
    <text evidence="2">The sequence shown here is derived from an EMBL/GenBank/DDBJ whole genome shotgun (WGS) entry which is preliminary data.</text>
</comment>
<feature type="region of interest" description="Disordered" evidence="1">
    <location>
        <begin position="1"/>
        <end position="43"/>
    </location>
</feature>
<dbReference type="AlphaFoldDB" id="A0A5Q4BEJ4"/>
<dbReference type="OrthoDB" id="3431997at2759"/>
<dbReference type="EMBL" id="PUHP01001692">
    <property type="protein sequence ID" value="TQN65325.1"/>
    <property type="molecule type" value="Genomic_DNA"/>
</dbReference>
<evidence type="ECO:0000313" key="3">
    <source>
        <dbReference type="Proteomes" id="UP000326340"/>
    </source>
</evidence>
<gene>
    <name evidence="2" type="ORF">CSHISOI_10115</name>
</gene>
<dbReference type="Proteomes" id="UP000326340">
    <property type="component" value="Unassembled WGS sequence"/>
</dbReference>
<proteinExistence type="predicted"/>
<keyword evidence="3" id="KW-1185">Reference proteome</keyword>
<organism evidence="2 3">
    <name type="scientific">Colletotrichum shisoi</name>
    <dbReference type="NCBI Taxonomy" id="2078593"/>
    <lineage>
        <taxon>Eukaryota</taxon>
        <taxon>Fungi</taxon>
        <taxon>Dikarya</taxon>
        <taxon>Ascomycota</taxon>
        <taxon>Pezizomycotina</taxon>
        <taxon>Sordariomycetes</taxon>
        <taxon>Hypocreomycetidae</taxon>
        <taxon>Glomerellales</taxon>
        <taxon>Glomerellaceae</taxon>
        <taxon>Colletotrichum</taxon>
        <taxon>Colletotrichum destructivum species complex</taxon>
    </lineage>
</organism>
<name>A0A5Q4BEJ4_9PEZI</name>
<reference evidence="2 3" key="1">
    <citation type="journal article" date="2019" name="Sci. Rep.">
        <title>Colletotrichum shisoi sp. nov., an anthracnose pathogen of Perilla frutescens in Japan: molecular phylogenetic, morphological and genomic evidence.</title>
        <authorList>
            <person name="Gan P."/>
            <person name="Tsushima A."/>
            <person name="Hiroyama R."/>
            <person name="Narusaka M."/>
            <person name="Takano Y."/>
            <person name="Narusaka Y."/>
            <person name="Kawaradani M."/>
            <person name="Damm U."/>
            <person name="Shirasu K."/>
        </authorList>
    </citation>
    <scope>NUCLEOTIDE SEQUENCE [LARGE SCALE GENOMIC DNA]</scope>
    <source>
        <strain evidence="2 3">PG-2018a</strain>
    </source>
</reference>